<keyword evidence="4" id="KW-1185">Reference proteome</keyword>
<comment type="caution">
    <text evidence="3">The sequence shown here is derived from an EMBL/GenBank/DDBJ whole genome shotgun (WGS) entry which is preliminary data.</text>
</comment>
<evidence type="ECO:0000313" key="4">
    <source>
        <dbReference type="Proteomes" id="UP000638043"/>
    </source>
</evidence>
<evidence type="ECO:0000259" key="2">
    <source>
        <dbReference type="Pfam" id="PF22289"/>
    </source>
</evidence>
<feature type="domain" description="Dimethylamine monooxygenase subunit DmmA-like C-terminal" evidence="2">
    <location>
        <begin position="117"/>
        <end position="160"/>
    </location>
</feature>
<sequence>MSLLAPPVARRHSNAPRDEDMTALASARSVIVVRCDGERLAILVPAVPVTRVAVRSIGAEVDLRELRAALEDARVGVRFAIVGPERTVYAARAEIRRAGGLDSEIAIRVTDRDARVVLCAHCRERTPLDGPTGSVIACAGCGLRLVANEHFSRSHAAYLGHKVDAETPR</sequence>
<accession>A0ABQ2N2Y5</accession>
<dbReference type="RefSeq" id="WP_188701545.1">
    <property type="nucleotide sequence ID" value="NZ_BMMQ01000006.1"/>
</dbReference>
<proteinExistence type="predicted"/>
<name>A0ABQ2N2Y5_9MICO</name>
<dbReference type="EMBL" id="BMMQ01000006">
    <property type="protein sequence ID" value="GGO64748.1"/>
    <property type="molecule type" value="Genomic_DNA"/>
</dbReference>
<evidence type="ECO:0000313" key="3">
    <source>
        <dbReference type="EMBL" id="GGO64748.1"/>
    </source>
</evidence>
<dbReference type="Pfam" id="PF22289">
    <property type="entry name" value="DmmA-like_C"/>
    <property type="match status" value="1"/>
</dbReference>
<protein>
    <recommendedName>
        <fullName evidence="2">Dimethylamine monooxygenase subunit DmmA-like C-terminal domain-containing protein</fullName>
    </recommendedName>
</protein>
<dbReference type="NCBIfam" id="NF041259">
    <property type="entry name" value="mono_DmmA_fam"/>
    <property type="match status" value="1"/>
</dbReference>
<reference evidence="4" key="1">
    <citation type="journal article" date="2019" name="Int. J. Syst. Evol. Microbiol.">
        <title>The Global Catalogue of Microorganisms (GCM) 10K type strain sequencing project: providing services to taxonomists for standard genome sequencing and annotation.</title>
        <authorList>
            <consortium name="The Broad Institute Genomics Platform"/>
            <consortium name="The Broad Institute Genome Sequencing Center for Infectious Disease"/>
            <person name="Wu L."/>
            <person name="Ma J."/>
        </authorList>
    </citation>
    <scope>NUCLEOTIDE SEQUENCE [LARGE SCALE GENOMIC DNA]</scope>
    <source>
        <strain evidence="4">CGMCC 4.7181</strain>
    </source>
</reference>
<dbReference type="Proteomes" id="UP000638043">
    <property type="component" value="Unassembled WGS sequence"/>
</dbReference>
<feature type="region of interest" description="Disordered" evidence="1">
    <location>
        <begin position="1"/>
        <end position="20"/>
    </location>
</feature>
<organism evidence="3 4">
    <name type="scientific">Microbacterium nanhaiense</name>
    <dbReference type="NCBI Taxonomy" id="1301026"/>
    <lineage>
        <taxon>Bacteria</taxon>
        <taxon>Bacillati</taxon>
        <taxon>Actinomycetota</taxon>
        <taxon>Actinomycetes</taxon>
        <taxon>Micrococcales</taxon>
        <taxon>Microbacteriaceae</taxon>
        <taxon>Microbacterium</taxon>
    </lineage>
</organism>
<dbReference type="InterPro" id="IPR048037">
    <property type="entry name" value="DmmA-like_C"/>
</dbReference>
<evidence type="ECO:0000256" key="1">
    <source>
        <dbReference type="SAM" id="MobiDB-lite"/>
    </source>
</evidence>
<gene>
    <name evidence="3" type="ORF">GCM10010910_20330</name>
</gene>